<dbReference type="AlphaFoldDB" id="A0AAD5WMP4"/>
<dbReference type="EMBL" id="JAKWBI020000541">
    <property type="protein sequence ID" value="KAJ2894001.1"/>
    <property type="molecule type" value="Genomic_DNA"/>
</dbReference>
<reference evidence="5" key="1">
    <citation type="submission" date="2022-07" db="EMBL/GenBank/DDBJ databases">
        <title>Draft genome sequence of Zalerion maritima ATCC 34329, a (micro)plastics degrading marine fungus.</title>
        <authorList>
            <person name="Paco A."/>
            <person name="Goncalves M.F.M."/>
            <person name="Rocha-Santos T.A.P."/>
            <person name="Alves A."/>
        </authorList>
    </citation>
    <scope>NUCLEOTIDE SEQUENCE</scope>
    <source>
        <strain evidence="5">ATCC 34329</strain>
    </source>
</reference>
<comment type="similarity">
    <text evidence="1">Belongs to the palA/RIM20 family.</text>
</comment>
<dbReference type="PANTHER" id="PTHR23030:SF39">
    <property type="entry name" value="PROGRAMMED CELL DEATH 6-INTERACTING PROTEIN"/>
    <property type="match status" value="1"/>
</dbReference>
<feature type="domain" description="BRO1" evidence="4">
    <location>
        <begin position="14"/>
        <end position="409"/>
    </location>
</feature>
<dbReference type="InterPro" id="IPR004328">
    <property type="entry name" value="BRO1_dom"/>
</dbReference>
<dbReference type="PANTHER" id="PTHR23030">
    <property type="entry name" value="PCD6 INTERACTING PROTEIN-RELATED"/>
    <property type="match status" value="1"/>
</dbReference>
<dbReference type="Pfam" id="PF03097">
    <property type="entry name" value="BRO1"/>
    <property type="match status" value="1"/>
</dbReference>
<comment type="caution">
    <text evidence="5">The sequence shown here is derived from an EMBL/GenBank/DDBJ whole genome shotgun (WGS) entry which is preliminary data.</text>
</comment>
<sequence>MLKPLVQILTRSSNILSLPFRKATHLSFKNAVKQYISEKYDQHPDMFRADLDVIDSLRREAVNVREAHPSGVPKLLAYAAQLVWMGTKFPIDIGCDFSWYPALGYHTDRPVIRNNLKFELINVLFNLAALHAQLAVSSNRGSSEGLKAAANNFMSAAGILTHIKTNIVPDLRTDPPDDMDDHSLDSLTHLFLAQAQECFWHKAVNDNYKDVLISKLACQVSDFYASAGDEAVQSSAISSSWIHHMTAKHHHFAAAGQYRAARDCLEKRKYGEEVARLRDAVACVREGLKEGKGGYVSPLVLRDLEKLEEKTKEDLKRAEKDNDLIYLQLVPEKPELGILARAKMADLRCPSEVSNPIEHLGENTQFGPGLFSKLVPFAVHVAVSLYEESRNTYVETKIVRELEALDEQLRQDLASLNLPASFQALEKPLGVPPAVREYNDTMKNETPMETIPATFEQRNEMRRNCLGIFNSLYEMLRAEDNEDSRLRERYGTLRWARPPSTEDIAGKKHWDNVNSVQRYIELTEGSDATVTKTFENSKGIIQLLSGPLQYVIDFVPSSRRTEVPPTMVPVLGRLRNAYSDVLRLQSQRRKRIESVRARAKNDDIRADILKEASRLERQYPSCTITAADFDGFFDKRITSFYGEDLQSLDREQERQDQLMDEVGRLNREFEAQKRRMGGGENALGGQERQDKLQELENGYNVYCKIKKDTAAGMKFYNDLMRQVDQLSSKAIPWVEGRRKEARDLEAELNIPHLTSLSISNPGTPNQGPNQYFPSSTQQPTATPQQQQQARQQQQLQQQAQKHQAAAQRISNRMTTAAFAGPPASPPQEPQLQSWASQTVVPQQPRPMTRWTPDMGIKFGTPGPGTANTAASVAGGAGGGGQMEGVVMGGGQQIPNGGGVDGKGSASPGKKHQQSVQGAWDQSKPLRFG</sequence>
<feature type="compositionally biased region" description="Polar residues" evidence="3">
    <location>
        <begin position="754"/>
        <end position="776"/>
    </location>
</feature>
<evidence type="ECO:0000313" key="5">
    <source>
        <dbReference type="EMBL" id="KAJ2894001.1"/>
    </source>
</evidence>
<dbReference type="InterPro" id="IPR038499">
    <property type="entry name" value="BRO1_sf"/>
</dbReference>
<feature type="compositionally biased region" description="Low complexity" evidence="3">
    <location>
        <begin position="777"/>
        <end position="807"/>
    </location>
</feature>
<organism evidence="5 6">
    <name type="scientific">Zalerion maritima</name>
    <dbReference type="NCBI Taxonomy" id="339359"/>
    <lineage>
        <taxon>Eukaryota</taxon>
        <taxon>Fungi</taxon>
        <taxon>Dikarya</taxon>
        <taxon>Ascomycota</taxon>
        <taxon>Pezizomycotina</taxon>
        <taxon>Sordariomycetes</taxon>
        <taxon>Lulworthiomycetidae</taxon>
        <taxon>Lulworthiales</taxon>
        <taxon>Lulworthiaceae</taxon>
        <taxon>Zalerion</taxon>
    </lineage>
</organism>
<dbReference type="Proteomes" id="UP001201980">
    <property type="component" value="Unassembled WGS sequence"/>
</dbReference>
<dbReference type="PROSITE" id="PS51180">
    <property type="entry name" value="BRO1"/>
    <property type="match status" value="1"/>
</dbReference>
<gene>
    <name evidence="5" type="ORF">MKZ38_008024</name>
</gene>
<evidence type="ECO:0000259" key="4">
    <source>
        <dbReference type="PROSITE" id="PS51180"/>
    </source>
</evidence>
<feature type="compositionally biased region" description="Gly residues" evidence="3">
    <location>
        <begin position="875"/>
        <end position="901"/>
    </location>
</feature>
<proteinExistence type="inferred from homology"/>
<dbReference type="GO" id="GO:0005768">
    <property type="term" value="C:endosome"/>
    <property type="evidence" value="ECO:0007669"/>
    <property type="project" value="TreeGrafter"/>
</dbReference>
<evidence type="ECO:0000256" key="2">
    <source>
        <dbReference type="SAM" id="Coils"/>
    </source>
</evidence>
<evidence type="ECO:0000256" key="3">
    <source>
        <dbReference type="SAM" id="MobiDB-lite"/>
    </source>
</evidence>
<feature type="region of interest" description="Disordered" evidence="3">
    <location>
        <begin position="754"/>
        <end position="839"/>
    </location>
</feature>
<accession>A0AAD5WMP4</accession>
<dbReference type="Gene3D" id="1.25.40.280">
    <property type="entry name" value="alix/aip1 like domains"/>
    <property type="match status" value="1"/>
</dbReference>
<dbReference type="CDD" id="cd09241">
    <property type="entry name" value="BRO1_ScRim20-like"/>
    <property type="match status" value="1"/>
</dbReference>
<dbReference type="InterPro" id="IPR025304">
    <property type="entry name" value="ALIX_V_dom"/>
</dbReference>
<evidence type="ECO:0000313" key="6">
    <source>
        <dbReference type="Proteomes" id="UP001201980"/>
    </source>
</evidence>
<keyword evidence="6" id="KW-1185">Reference proteome</keyword>
<name>A0AAD5WMP4_9PEZI</name>
<feature type="compositionally biased region" description="Polar residues" evidence="3">
    <location>
        <begin position="829"/>
        <end position="839"/>
    </location>
</feature>
<protein>
    <submittedName>
        <fullName evidence="5">PH-response regulator protein palA/prr-1</fullName>
    </submittedName>
</protein>
<dbReference type="SMART" id="SM01041">
    <property type="entry name" value="BRO1"/>
    <property type="match status" value="1"/>
</dbReference>
<dbReference type="Gene3D" id="1.20.120.560">
    <property type="entry name" value="alix/aip1 in complex with the ypdl late domain"/>
    <property type="match status" value="1"/>
</dbReference>
<keyword evidence="2" id="KW-0175">Coiled coil</keyword>
<feature type="region of interest" description="Disordered" evidence="3">
    <location>
        <begin position="875"/>
        <end position="928"/>
    </location>
</feature>
<evidence type="ECO:0000256" key="1">
    <source>
        <dbReference type="ARBA" id="ARBA00038154"/>
    </source>
</evidence>
<dbReference type="Gene3D" id="1.20.140.50">
    <property type="entry name" value="alix/aip1 like domains"/>
    <property type="match status" value="1"/>
</dbReference>
<dbReference type="Pfam" id="PF13949">
    <property type="entry name" value="ALIX_LYPXL_bnd"/>
    <property type="match status" value="1"/>
</dbReference>
<feature type="coiled-coil region" evidence="2">
    <location>
        <begin position="648"/>
        <end position="675"/>
    </location>
</feature>